<dbReference type="Pfam" id="PF02518">
    <property type="entry name" value="HATPase_c"/>
    <property type="match status" value="1"/>
</dbReference>
<comment type="subcellular location">
    <subcellularLocation>
        <location evidence="2">Membrane</location>
    </subcellularLocation>
</comment>
<dbReference type="GO" id="GO:0004673">
    <property type="term" value="F:protein histidine kinase activity"/>
    <property type="evidence" value="ECO:0007669"/>
    <property type="project" value="UniProtKB-EC"/>
</dbReference>
<evidence type="ECO:0000313" key="16">
    <source>
        <dbReference type="Proteomes" id="UP000503011"/>
    </source>
</evidence>
<feature type="compositionally biased region" description="Basic residues" evidence="12">
    <location>
        <begin position="749"/>
        <end position="819"/>
    </location>
</feature>
<evidence type="ECO:0000256" key="1">
    <source>
        <dbReference type="ARBA" id="ARBA00000085"/>
    </source>
</evidence>
<dbReference type="PROSITE" id="PS50109">
    <property type="entry name" value="HIS_KIN"/>
    <property type="match status" value="1"/>
</dbReference>
<keyword evidence="6 13" id="KW-0812">Transmembrane</keyword>
<dbReference type="InterPro" id="IPR003660">
    <property type="entry name" value="HAMP_dom"/>
</dbReference>
<dbReference type="Gene3D" id="3.30.565.10">
    <property type="entry name" value="Histidine kinase-like ATPase, C-terminal domain"/>
    <property type="match status" value="1"/>
</dbReference>
<dbReference type="InterPro" id="IPR050980">
    <property type="entry name" value="2C_sensor_his_kinase"/>
</dbReference>
<keyword evidence="8" id="KW-0418">Kinase</keyword>
<keyword evidence="4" id="KW-0597">Phosphoprotein</keyword>
<keyword evidence="7" id="KW-0547">Nucleotide-binding</keyword>
<dbReference type="Pfam" id="PF00672">
    <property type="entry name" value="HAMP"/>
    <property type="match status" value="1"/>
</dbReference>
<evidence type="ECO:0000256" key="3">
    <source>
        <dbReference type="ARBA" id="ARBA00012438"/>
    </source>
</evidence>
<dbReference type="InterPro" id="IPR036890">
    <property type="entry name" value="HATPase_C_sf"/>
</dbReference>
<feature type="region of interest" description="Disordered" evidence="12">
    <location>
        <begin position="587"/>
        <end position="819"/>
    </location>
</feature>
<evidence type="ECO:0000256" key="4">
    <source>
        <dbReference type="ARBA" id="ARBA00022553"/>
    </source>
</evidence>
<evidence type="ECO:0000256" key="9">
    <source>
        <dbReference type="ARBA" id="ARBA00022840"/>
    </source>
</evidence>
<evidence type="ECO:0000256" key="5">
    <source>
        <dbReference type="ARBA" id="ARBA00022679"/>
    </source>
</evidence>
<dbReference type="SUPFAM" id="SSF55874">
    <property type="entry name" value="ATPase domain of HSP90 chaperone/DNA topoisomerase II/histidine kinase"/>
    <property type="match status" value="1"/>
</dbReference>
<dbReference type="SMART" id="SM00304">
    <property type="entry name" value="HAMP"/>
    <property type="match status" value="1"/>
</dbReference>
<reference evidence="15 16" key="2">
    <citation type="submission" date="2020-03" db="EMBL/GenBank/DDBJ databases">
        <authorList>
            <person name="Ichikawa N."/>
            <person name="Kimura A."/>
            <person name="Kitahashi Y."/>
            <person name="Uohara A."/>
        </authorList>
    </citation>
    <scope>NUCLEOTIDE SEQUENCE [LARGE SCALE GENOMIC DNA]</scope>
    <source>
        <strain evidence="15 16">NBRC 105367</strain>
    </source>
</reference>
<dbReference type="InterPro" id="IPR013587">
    <property type="entry name" value="Nitrate/nitrite_sensing"/>
</dbReference>
<evidence type="ECO:0000256" key="2">
    <source>
        <dbReference type="ARBA" id="ARBA00004370"/>
    </source>
</evidence>
<protein>
    <recommendedName>
        <fullName evidence="3">histidine kinase</fullName>
        <ecNumber evidence="3">2.7.13.3</ecNumber>
    </recommendedName>
</protein>
<feature type="compositionally biased region" description="Pro residues" evidence="12">
    <location>
        <begin position="605"/>
        <end position="622"/>
    </location>
</feature>
<reference evidence="15 16" key="1">
    <citation type="submission" date="2020-03" db="EMBL/GenBank/DDBJ databases">
        <title>Whole genome shotgun sequence of Phytohabitans suffuscus NBRC 105367.</title>
        <authorList>
            <person name="Komaki H."/>
            <person name="Tamura T."/>
        </authorList>
    </citation>
    <scope>NUCLEOTIDE SEQUENCE [LARGE SCALE GENOMIC DNA]</scope>
    <source>
        <strain evidence="15 16">NBRC 105367</strain>
    </source>
</reference>
<evidence type="ECO:0000313" key="15">
    <source>
        <dbReference type="EMBL" id="BCB85288.1"/>
    </source>
</evidence>
<dbReference type="Proteomes" id="UP000503011">
    <property type="component" value="Chromosome"/>
</dbReference>
<dbReference type="PANTHER" id="PTHR44936:SF9">
    <property type="entry name" value="SENSOR PROTEIN CREC"/>
    <property type="match status" value="1"/>
</dbReference>
<dbReference type="InterPro" id="IPR005467">
    <property type="entry name" value="His_kinase_dom"/>
</dbReference>
<organism evidence="15 16">
    <name type="scientific">Phytohabitans suffuscus</name>
    <dbReference type="NCBI Taxonomy" id="624315"/>
    <lineage>
        <taxon>Bacteria</taxon>
        <taxon>Bacillati</taxon>
        <taxon>Actinomycetota</taxon>
        <taxon>Actinomycetes</taxon>
        <taxon>Micromonosporales</taxon>
        <taxon>Micromonosporaceae</taxon>
    </lineage>
</organism>
<dbReference type="PANTHER" id="PTHR44936">
    <property type="entry name" value="SENSOR PROTEIN CREC"/>
    <property type="match status" value="1"/>
</dbReference>
<sequence length="819" mass="89884">MHNLQNERAAAAMLLGVRPSDQAGKQRYNDAYTKVQPTVDETKRPYQQERNALNADDLPVNFRDTLTAIDQRLADLPAIRSQVTNGKLQLSQTSSNYTTLLTSLISVRDSAAQLAGDTTLGDQMRATAALARFKEFISQERIVGLNILNTGTFTPNLRTQYIETQTGQDQAVQAFKAVATRTDAELFDQTVAGSDLRKVEGYSGYLQSRDGPNISDRDFDAADWDGALLAKADLVRKVEVSVDAEVVDRATTLRDQEYEQLLVEAGVLLGVLLLAILFAWAVARSMARSLRELRHGALSVAQYGLPHAVSRLRDPTLSGQLSPVQVASQIAEPLPVRSKDEFGQVTEAFNAVHLEAVRTAAEQAALRASVATMFVNLARRSQILVDRLIGHLDRLERGEEDPDRLAELFQLDHLATRMRRNDENLLVLAGADSTRVQREPAALIDVLRAAQSEVEHYTRIEFGVIDRDLEVASSAVNDLVHLVAELFDNATAFSPPDSHVMVEARRVGDRAVLYVEDRGIGITPDQMHDLNERLATPPMVDVAVSRMMGLVVVARLAARHGVKVELRPATERGTVADVTLPTSVLVPRALSGRNEPGASPFQPTMVPPATQPPPPPPQPVHRPPVGATPLALESGPTSAPPGRPFDPAPLNGGRMVGPPGPPQRSMPAWSDLTGASSAANGTNGTGSTFSPRTPTNGQSSDPLPQRRGTDHWTVDGEVTGSDPAPNIPRQIPANPETQARSGGFPAAPRCRRRPCRRSPPRRSRRRPRCRRPRRSGPVRRCRRSCRPPPRHRPGHRSARRRRARPRRPRCRRRWPPRST</sequence>
<dbReference type="KEGG" id="psuu:Psuf_026010"/>
<dbReference type="Pfam" id="PF08376">
    <property type="entry name" value="NIT"/>
    <property type="match status" value="1"/>
</dbReference>
<feature type="compositionally biased region" description="Polar residues" evidence="12">
    <location>
        <begin position="673"/>
        <end position="702"/>
    </location>
</feature>
<evidence type="ECO:0000256" key="12">
    <source>
        <dbReference type="SAM" id="MobiDB-lite"/>
    </source>
</evidence>
<feature type="transmembrane region" description="Helical" evidence="13">
    <location>
        <begin position="261"/>
        <end position="283"/>
    </location>
</feature>
<dbReference type="GO" id="GO:0005524">
    <property type="term" value="F:ATP binding"/>
    <property type="evidence" value="ECO:0007669"/>
    <property type="project" value="UniProtKB-KW"/>
</dbReference>
<evidence type="ECO:0000259" key="14">
    <source>
        <dbReference type="PROSITE" id="PS50109"/>
    </source>
</evidence>
<evidence type="ECO:0000256" key="7">
    <source>
        <dbReference type="ARBA" id="ARBA00022741"/>
    </source>
</evidence>
<dbReference type="AlphaFoldDB" id="A0A6F8YH42"/>
<feature type="domain" description="Histidine kinase" evidence="14">
    <location>
        <begin position="479"/>
        <end position="584"/>
    </location>
</feature>
<evidence type="ECO:0000256" key="10">
    <source>
        <dbReference type="ARBA" id="ARBA00022989"/>
    </source>
</evidence>
<keyword evidence="5" id="KW-0808">Transferase</keyword>
<keyword evidence="13" id="KW-0472">Membrane</keyword>
<feature type="compositionally biased region" description="Pro residues" evidence="12">
    <location>
        <begin position="638"/>
        <end position="647"/>
    </location>
</feature>
<dbReference type="GO" id="GO:0000160">
    <property type="term" value="P:phosphorelay signal transduction system"/>
    <property type="evidence" value="ECO:0007669"/>
    <property type="project" value="UniProtKB-KW"/>
</dbReference>
<dbReference type="InterPro" id="IPR003594">
    <property type="entry name" value="HATPase_dom"/>
</dbReference>
<dbReference type="Gene3D" id="6.10.340.10">
    <property type="match status" value="1"/>
</dbReference>
<gene>
    <name evidence="15" type="ORF">Psuf_026010</name>
</gene>
<dbReference type="GO" id="GO:0016020">
    <property type="term" value="C:membrane"/>
    <property type="evidence" value="ECO:0007669"/>
    <property type="project" value="UniProtKB-SubCell"/>
</dbReference>
<dbReference type="SMART" id="SM00387">
    <property type="entry name" value="HATPase_c"/>
    <property type="match status" value="1"/>
</dbReference>
<dbReference type="EC" id="2.7.13.3" evidence="3"/>
<evidence type="ECO:0000256" key="6">
    <source>
        <dbReference type="ARBA" id="ARBA00022692"/>
    </source>
</evidence>
<evidence type="ECO:0000256" key="11">
    <source>
        <dbReference type="ARBA" id="ARBA00023012"/>
    </source>
</evidence>
<keyword evidence="11" id="KW-0902">Two-component regulatory system</keyword>
<name>A0A6F8YH42_9ACTN</name>
<evidence type="ECO:0000256" key="13">
    <source>
        <dbReference type="SAM" id="Phobius"/>
    </source>
</evidence>
<proteinExistence type="predicted"/>
<keyword evidence="10 13" id="KW-1133">Transmembrane helix</keyword>
<evidence type="ECO:0000256" key="8">
    <source>
        <dbReference type="ARBA" id="ARBA00022777"/>
    </source>
</evidence>
<keyword evidence="16" id="KW-1185">Reference proteome</keyword>
<dbReference type="CDD" id="cd06225">
    <property type="entry name" value="HAMP"/>
    <property type="match status" value="1"/>
</dbReference>
<dbReference type="EMBL" id="AP022871">
    <property type="protein sequence ID" value="BCB85288.1"/>
    <property type="molecule type" value="Genomic_DNA"/>
</dbReference>
<comment type="catalytic activity">
    <reaction evidence="1">
        <text>ATP + protein L-histidine = ADP + protein N-phospho-L-histidine.</text>
        <dbReference type="EC" id="2.7.13.3"/>
    </reaction>
</comment>
<keyword evidence="9" id="KW-0067">ATP-binding</keyword>
<accession>A0A6F8YH42</accession>